<keyword evidence="4" id="KW-1185">Reference proteome</keyword>
<feature type="domain" description="Multidrug resistance protein MdtA-like barrel-sandwich hybrid" evidence="2">
    <location>
        <begin position="70"/>
        <end position="190"/>
    </location>
</feature>
<dbReference type="Gene3D" id="2.40.30.170">
    <property type="match status" value="1"/>
</dbReference>
<organism evidence="3 4">
    <name type="scientific">Thalassotalea fonticola</name>
    <dbReference type="NCBI Taxonomy" id="3065649"/>
    <lineage>
        <taxon>Bacteria</taxon>
        <taxon>Pseudomonadati</taxon>
        <taxon>Pseudomonadota</taxon>
        <taxon>Gammaproteobacteria</taxon>
        <taxon>Alteromonadales</taxon>
        <taxon>Colwelliaceae</taxon>
        <taxon>Thalassotalea</taxon>
    </lineage>
</organism>
<name>A0ABZ0GQU1_9GAMM</name>
<dbReference type="Gene3D" id="2.40.420.20">
    <property type="match status" value="1"/>
</dbReference>
<sequence>MLSLISHSRIFAYIALFFSLLLVSGCDDVVEAEAVSEPIKAIKYLQINPEISALERKLSGYIKAVQRSDLSFQVSGQLLSLNVEVGDHVEVEQSLAILDPAPYQFRVQQAQAELASANAQHKKSKENYLRQKSVFDKNIINQNAMDSALAEYEQAQSSVQLSASKLALAQRDLANTVLKAPFSGMITRRDYQSFEEIPARQPVLEIQGERDFEVSFLVPSNLIGKIRQGSKLNVRIPVLGDTRQQALVNKLGFKADVRGAFPVSAVIQSPDQNIKSGMAADVFIDVSHKNEIILVPESAVVIAANNEEQVFVFDNKNNQVHARTIVSQVVDMNTLQVTKGLSSGEIICVAGAEFLRDGQVVSLYQAPQQ</sequence>
<gene>
    <name evidence="3" type="ORF">RI844_02745</name>
</gene>
<dbReference type="InterPro" id="IPR006143">
    <property type="entry name" value="RND_pump_MFP"/>
</dbReference>
<protein>
    <submittedName>
        <fullName evidence="3">Efflux RND transporter periplasmic adaptor subunit</fullName>
    </submittedName>
</protein>
<reference evidence="3 4" key="1">
    <citation type="submission" date="2023-09" db="EMBL/GenBank/DDBJ databases">
        <authorList>
            <person name="Qi X."/>
        </authorList>
    </citation>
    <scope>NUCLEOTIDE SEQUENCE [LARGE SCALE GENOMIC DNA]</scope>
    <source>
        <strain evidence="3 4">S1-1</strain>
    </source>
</reference>
<dbReference type="RefSeq" id="WP_348396944.1">
    <property type="nucleotide sequence ID" value="NZ_CP136600.1"/>
</dbReference>
<evidence type="ECO:0000259" key="2">
    <source>
        <dbReference type="Pfam" id="PF25917"/>
    </source>
</evidence>
<proteinExistence type="inferred from homology"/>
<dbReference type="EMBL" id="CP136600">
    <property type="protein sequence ID" value="WOH38171.1"/>
    <property type="molecule type" value="Genomic_DNA"/>
</dbReference>
<dbReference type="InterPro" id="IPR058625">
    <property type="entry name" value="MdtA-like_BSH"/>
</dbReference>
<dbReference type="NCBIfam" id="TIGR01730">
    <property type="entry name" value="RND_mfp"/>
    <property type="match status" value="1"/>
</dbReference>
<dbReference type="Pfam" id="PF25917">
    <property type="entry name" value="BSH_RND"/>
    <property type="match status" value="1"/>
</dbReference>
<dbReference type="PANTHER" id="PTHR30469">
    <property type="entry name" value="MULTIDRUG RESISTANCE PROTEIN MDTA"/>
    <property type="match status" value="1"/>
</dbReference>
<dbReference type="Gene3D" id="1.10.287.470">
    <property type="entry name" value="Helix hairpin bin"/>
    <property type="match status" value="1"/>
</dbReference>
<comment type="similarity">
    <text evidence="1">Belongs to the membrane fusion protein (MFP) (TC 8.A.1) family.</text>
</comment>
<dbReference type="Proteomes" id="UP001301442">
    <property type="component" value="Chromosome"/>
</dbReference>
<accession>A0ABZ0GQU1</accession>
<dbReference type="PANTHER" id="PTHR30469:SF20">
    <property type="entry name" value="EFFLUX RND TRANSPORTER PERIPLASMIC ADAPTOR SUBUNIT"/>
    <property type="match status" value="1"/>
</dbReference>
<evidence type="ECO:0000256" key="1">
    <source>
        <dbReference type="ARBA" id="ARBA00009477"/>
    </source>
</evidence>
<evidence type="ECO:0000313" key="3">
    <source>
        <dbReference type="EMBL" id="WOH38171.1"/>
    </source>
</evidence>
<dbReference type="SUPFAM" id="SSF111369">
    <property type="entry name" value="HlyD-like secretion proteins"/>
    <property type="match status" value="1"/>
</dbReference>
<dbReference type="Gene3D" id="2.40.50.100">
    <property type="match status" value="1"/>
</dbReference>
<evidence type="ECO:0000313" key="4">
    <source>
        <dbReference type="Proteomes" id="UP001301442"/>
    </source>
</evidence>